<dbReference type="Proteomes" id="UP000292082">
    <property type="component" value="Unassembled WGS sequence"/>
</dbReference>
<feature type="transmembrane region" description="Helical" evidence="1">
    <location>
        <begin position="218"/>
        <end position="241"/>
    </location>
</feature>
<feature type="transmembrane region" description="Helical" evidence="1">
    <location>
        <begin position="61"/>
        <end position="80"/>
    </location>
</feature>
<accession>A0A4Q9PTK7</accession>
<evidence type="ECO:0000259" key="2">
    <source>
        <dbReference type="Pfam" id="PF20151"/>
    </source>
</evidence>
<feature type="transmembrane region" description="Helical" evidence="1">
    <location>
        <begin position="100"/>
        <end position="122"/>
    </location>
</feature>
<reference evidence="3 4" key="1">
    <citation type="submission" date="2019-01" db="EMBL/GenBank/DDBJ databases">
        <title>Draft genome sequences of three monokaryotic isolates of the white-rot basidiomycete fungus Dichomitus squalens.</title>
        <authorList>
            <consortium name="DOE Joint Genome Institute"/>
            <person name="Lopez S.C."/>
            <person name="Andreopoulos B."/>
            <person name="Pangilinan J."/>
            <person name="Lipzen A."/>
            <person name="Riley R."/>
            <person name="Ahrendt S."/>
            <person name="Ng V."/>
            <person name="Barry K."/>
            <person name="Daum C."/>
            <person name="Grigoriev I.V."/>
            <person name="Hilden K.S."/>
            <person name="Makela M.R."/>
            <person name="de Vries R.P."/>
        </authorList>
    </citation>
    <scope>NUCLEOTIDE SEQUENCE [LARGE SCALE GENOMIC DNA]</scope>
    <source>
        <strain evidence="3 4">CBS 464.89</strain>
    </source>
</reference>
<keyword evidence="1" id="KW-0472">Membrane</keyword>
<keyword evidence="4" id="KW-1185">Reference proteome</keyword>
<keyword evidence="1" id="KW-1133">Transmembrane helix</keyword>
<dbReference type="EMBL" id="ML145133">
    <property type="protein sequence ID" value="TBU57760.1"/>
    <property type="molecule type" value="Genomic_DNA"/>
</dbReference>
<feature type="transmembrane region" description="Helical" evidence="1">
    <location>
        <begin position="253"/>
        <end position="270"/>
    </location>
</feature>
<dbReference type="Pfam" id="PF20151">
    <property type="entry name" value="DUF6533"/>
    <property type="match status" value="1"/>
</dbReference>
<dbReference type="AlphaFoldDB" id="A0A4Q9PTK7"/>
<evidence type="ECO:0000313" key="4">
    <source>
        <dbReference type="Proteomes" id="UP000292082"/>
    </source>
</evidence>
<proteinExistence type="predicted"/>
<gene>
    <name evidence="3" type="ORF">BD310DRAFT_928646</name>
</gene>
<name>A0A4Q9PTK7_9APHY</name>
<evidence type="ECO:0000313" key="3">
    <source>
        <dbReference type="EMBL" id="TBU57760.1"/>
    </source>
</evidence>
<keyword evidence="1" id="KW-0812">Transmembrane</keyword>
<dbReference type="InterPro" id="IPR045340">
    <property type="entry name" value="DUF6533"/>
</dbReference>
<feature type="transmembrane region" description="Helical" evidence="1">
    <location>
        <begin position="170"/>
        <end position="197"/>
    </location>
</feature>
<organism evidence="3 4">
    <name type="scientific">Dichomitus squalens</name>
    <dbReference type="NCBI Taxonomy" id="114155"/>
    <lineage>
        <taxon>Eukaryota</taxon>
        <taxon>Fungi</taxon>
        <taxon>Dikarya</taxon>
        <taxon>Basidiomycota</taxon>
        <taxon>Agaricomycotina</taxon>
        <taxon>Agaricomycetes</taxon>
        <taxon>Polyporales</taxon>
        <taxon>Polyporaceae</taxon>
        <taxon>Dichomitus</taxon>
    </lineage>
</organism>
<sequence>MSTYDPTLVKTVYEFFVGNYCSITSNVFYIYDCLLTLDDEVEFFWKRPFTGATALFLFNRYLALADVLTLFFSWSGQNAWYSDAAAWYNNDRSCAIDERITLAIVYLQLLPPAVFSCLRAFALSKSWPLAMLVLVLALVPYGVNMADYGYNVTGVPDSIFGCALSDTEPMHISIIFTILSRTCLIVQDAILLIITWARLYRRHVFGGILRRLTFESVLLQDGTLYFIVLLALNILHISLSLASFSTDPGYSDVATFTPLVTSMLISRFLLDLQKAKHSSHNLHGDQSTLNSGSRSEVGSVSFASRVVGSLDETLSITIWNERPEAEPSDSIELIPVDS</sequence>
<evidence type="ECO:0000256" key="1">
    <source>
        <dbReference type="SAM" id="Phobius"/>
    </source>
</evidence>
<feature type="transmembrane region" description="Helical" evidence="1">
    <location>
        <begin position="129"/>
        <end position="150"/>
    </location>
</feature>
<protein>
    <recommendedName>
        <fullName evidence="2">DUF6533 domain-containing protein</fullName>
    </recommendedName>
</protein>
<feature type="domain" description="DUF6533" evidence="2">
    <location>
        <begin position="20"/>
        <end position="65"/>
    </location>
</feature>